<keyword evidence="2" id="KW-1185">Reference proteome</keyword>
<comment type="caution">
    <text evidence="1">The sequence shown here is derived from an EMBL/GenBank/DDBJ whole genome shotgun (WGS) entry which is preliminary data.</text>
</comment>
<gene>
    <name evidence="1" type="ORF">ACOLOM_LOCUS4105</name>
</gene>
<protein>
    <submittedName>
        <fullName evidence="1">14759_t:CDS:1</fullName>
    </submittedName>
</protein>
<feature type="non-terminal residue" evidence="1">
    <location>
        <position position="1"/>
    </location>
</feature>
<accession>A0ACA9LMA6</accession>
<evidence type="ECO:0000313" key="2">
    <source>
        <dbReference type="Proteomes" id="UP000789525"/>
    </source>
</evidence>
<proteinExistence type="predicted"/>
<dbReference type="Proteomes" id="UP000789525">
    <property type="component" value="Unassembled WGS sequence"/>
</dbReference>
<sequence length="1165" mass="126372">EFSTIEKRESTSTQATRVQIKQIIITTQQDDDEIISLMTTKKSYKMEKSEEDSVDGDNGDILKDQGLSELVVKFRKMIENEVFISDGQNKFYYNDDLCYKSNGDNSTCITLNSLPIDSVDVGTSLVLRYALDANDPYMANLADAWEEKVVGLNVDNFASFNGKRPIPQAEKGSFAWLAFVAGSLVNKIQELIQKADTIDIFVIFAGYVSGIPFILSSPEISSVDPLTLSFISHAAMCVLSNGFFAFMFALLTVNLFGVTVNPILLSQAIPFLVITVGFEKPCVLTKAVLTATPSDPNAMSSASGLYQIEEKISATIPYNVRDSVIAGVTKEGPMIVRDYLIEIAVLFMGALSGAAGLQEFCFLAGFILLYDCAFLFTFYTAMLTLKLELKRIRETQSTKKLTEKDELKSSSAHDIIKALRDNTVETEESKKFDNPMISRVKLLIIAGFVIMHVLNFCTTLHTNDDSIQVPSIALLSSQLPTVDIHDPSIMVTLNSLQSMHRSSPKAFLPLIVDIAPPMIFKIVQSGCGNTTPYLIQECYKSFDSMFNMWSSYVQDSVLSKWISIGLVFSIVLNVYLLNAYKQPQHRTALGREDSSTTDNTENHNTSSAIASPPEPEIVPIAKAIELSVKLTPPSKSPTTTVVEQQPVEVSKHVIETRDPMKITDSTRTVDECVDVLNSPQSGGPSALTDEEVLLLVNNGKIAPYALEKVLGDHERAVKVRRALISRSSTTKTLESSALPVENYDYTKVAGSCCENVIGYMPIPVGIAGPMKIDGEMVHIPMATTEGCLVASTSRGCKAINAGEGVITVVTQDAMTRGPCVEFPNISRAAKAKAWLEGEGHEIIKQSFDSTSRFARLKKLKVALAGRLMFIRFATSTGDAMGMNMISKGCEKALLLMNEHFPDMRIISVSGNYCTDKKPAAINWVEGRGKSVVAESIISGDVVRKVLKTSVQALVELNISKNLIGSAMAGSIGGFNAHAANILTAIFLATGQDPAQNVESSNCITLMEAVNDGQDLHMTCTMPSIEVGTVGGGTVLEPQGAMLEMLGVKGPHPTAPGANAQKLARIICAAVMAGELSLCSALAAGHLVKSHMEHNRAKPHVEHSVHQHNSFHHVQKPRRKSSVSLGDTRSPISNSHSIPTARPSVSDCNSASQDSEKVILGSCIKS</sequence>
<dbReference type="EMBL" id="CAJVPT010006526">
    <property type="protein sequence ID" value="CAG8531840.1"/>
    <property type="molecule type" value="Genomic_DNA"/>
</dbReference>
<evidence type="ECO:0000313" key="1">
    <source>
        <dbReference type="EMBL" id="CAG8531840.1"/>
    </source>
</evidence>
<organism evidence="1 2">
    <name type="scientific">Acaulospora colombiana</name>
    <dbReference type="NCBI Taxonomy" id="27376"/>
    <lineage>
        <taxon>Eukaryota</taxon>
        <taxon>Fungi</taxon>
        <taxon>Fungi incertae sedis</taxon>
        <taxon>Mucoromycota</taxon>
        <taxon>Glomeromycotina</taxon>
        <taxon>Glomeromycetes</taxon>
        <taxon>Diversisporales</taxon>
        <taxon>Acaulosporaceae</taxon>
        <taxon>Acaulospora</taxon>
    </lineage>
</organism>
<reference evidence="1" key="1">
    <citation type="submission" date="2021-06" db="EMBL/GenBank/DDBJ databases">
        <authorList>
            <person name="Kallberg Y."/>
            <person name="Tangrot J."/>
            <person name="Rosling A."/>
        </authorList>
    </citation>
    <scope>NUCLEOTIDE SEQUENCE</scope>
    <source>
        <strain evidence="1">CL356</strain>
    </source>
</reference>
<name>A0ACA9LMA6_9GLOM</name>